<dbReference type="EMBL" id="JBDZYD010000002">
    <property type="protein sequence ID" value="MEQ0558477.1"/>
    <property type="molecule type" value="Genomic_DNA"/>
</dbReference>
<dbReference type="RefSeq" id="WP_348947849.1">
    <property type="nucleotide sequence ID" value="NZ_JBDZYD010000002.1"/>
</dbReference>
<dbReference type="InterPro" id="IPR034074">
    <property type="entry name" value="Y4bN_pept_dom"/>
</dbReference>
<dbReference type="Proteomes" id="UP001440984">
    <property type="component" value="Unassembled WGS sequence"/>
</dbReference>
<feature type="domain" description="Peptidase S8/S53" evidence="1">
    <location>
        <begin position="269"/>
        <end position="598"/>
    </location>
</feature>
<keyword evidence="3" id="KW-1185">Reference proteome</keyword>
<dbReference type="Gene3D" id="3.40.50.200">
    <property type="entry name" value="Peptidase S8/S53 domain"/>
    <property type="match status" value="1"/>
</dbReference>
<evidence type="ECO:0000313" key="2">
    <source>
        <dbReference type="EMBL" id="MEQ0558477.1"/>
    </source>
</evidence>
<name>A0ABV0L839_9PSEU</name>
<gene>
    <name evidence="2" type="ORF">ABJI51_05310</name>
</gene>
<proteinExistence type="predicted"/>
<dbReference type="SUPFAM" id="SSF52743">
    <property type="entry name" value="Subtilisin-like"/>
    <property type="match status" value="1"/>
</dbReference>
<dbReference type="Pfam" id="PF00082">
    <property type="entry name" value="Peptidase_S8"/>
    <property type="match status" value="1"/>
</dbReference>
<reference evidence="2 3" key="1">
    <citation type="submission" date="2024-05" db="EMBL/GenBank/DDBJ databases">
        <authorList>
            <person name="Zhao H."/>
            <person name="Xu Y."/>
            <person name="Lin S."/>
            <person name="Spain J.C."/>
            <person name="Zhou N.-Y."/>
        </authorList>
    </citation>
    <scope>NUCLEOTIDE SEQUENCE [LARGE SCALE GENOMIC DNA]</scope>
    <source>
        <strain evidence="2 3">NEAU-NG30</strain>
    </source>
</reference>
<dbReference type="InterPro" id="IPR000209">
    <property type="entry name" value="Peptidase_S8/S53_dom"/>
</dbReference>
<dbReference type="CDD" id="cd04847">
    <property type="entry name" value="Peptidases_S8_Subtilisin_like_2"/>
    <property type="match status" value="1"/>
</dbReference>
<dbReference type="InterPro" id="IPR036852">
    <property type="entry name" value="Peptidase_S8/S53_dom_sf"/>
</dbReference>
<evidence type="ECO:0000259" key="1">
    <source>
        <dbReference type="Pfam" id="PF00082"/>
    </source>
</evidence>
<sequence length="715" mass="75663">MAPVIRTGLPLIRVGRVVEEDYRGFGGGNRRPPPPRTRQQHAARLLRSLDAVEQARKASATRAPGSEGQLIAADGSEDLSEVAGSLGDKRSDAVLVSVDQGQALVHVRTDARALRRKIERYRDMDTKSGAPAGQALIARIDDLRTPTLADLSLGEFDAADLDPSDAYWVELWTRGGRLDTAEDRERVAQEIQWLARLGGYPGAPTRFGGTERDIFLARLTGDVLAELPGLVPEVYEVHLAPRVRLVEALLQGEGTAAPPAAVDPLPENTAIVAVHDTGTSPAHPYLAPVLAGTGSVVPGEPEPVDRNGHGTEMSGIAVYPGYLQDIVAGRLRPQNRLVGMRLIPTPSSSPQDDAPDLWAARTENSIAEAEAHGNGAAVVHSLSVGADNPSALRTAWSIGVDQLAWNDGAGRLIVVAAGNVPVERMAIDAEDYPATNLGEPMCQPAQAWNALTVGGYTALAGAPAAGTGVYPPPLAPEGGLSPYATTDVGGSGRPIKPEVVKEAGNTAPGGGLPNVGAQHLSLWTTSNRHAVGQLSTQTYATSPAAAAAAADLAILAREQPALGPAALRALYVHSARWTSVMTTQFADRKDRLRAVGYGVPDLRAARGSDSNRPIFVYEGSLAPGERQAQMLQIPLPDDILGDHADARVRLAVTLAYFVEPTENLAGQRYAGGRLKWEIQGPTETEDQLRRRINRLARGSSTETDKTSGYSWTIGP</sequence>
<organism evidence="2 3">
    <name type="scientific">Amycolatopsis melonis</name>
    <dbReference type="NCBI Taxonomy" id="3156488"/>
    <lineage>
        <taxon>Bacteria</taxon>
        <taxon>Bacillati</taxon>
        <taxon>Actinomycetota</taxon>
        <taxon>Actinomycetes</taxon>
        <taxon>Pseudonocardiales</taxon>
        <taxon>Pseudonocardiaceae</taxon>
        <taxon>Amycolatopsis</taxon>
    </lineage>
</organism>
<comment type="caution">
    <text evidence="2">The sequence shown here is derived from an EMBL/GenBank/DDBJ whole genome shotgun (WGS) entry which is preliminary data.</text>
</comment>
<protein>
    <submittedName>
        <fullName evidence="2">S8 family peptidase</fullName>
    </submittedName>
</protein>
<accession>A0ABV0L839</accession>
<evidence type="ECO:0000313" key="3">
    <source>
        <dbReference type="Proteomes" id="UP001440984"/>
    </source>
</evidence>